<reference evidence="1" key="1">
    <citation type="journal article" date="2014" name="Int. J. Syst. Evol. Microbiol.">
        <title>Complete genome of a new Firmicutes species belonging to the dominant human colonic microbiota ('Ruminococcus bicirculans') reveals two chromosomes and a selective capacity to utilize plant glucans.</title>
        <authorList>
            <consortium name="NISC Comparative Sequencing Program"/>
            <person name="Wegmann U."/>
            <person name="Louis P."/>
            <person name="Goesmann A."/>
            <person name="Henrissat B."/>
            <person name="Duncan S.H."/>
            <person name="Flint H.J."/>
        </authorList>
    </citation>
    <scope>NUCLEOTIDE SEQUENCE</scope>
    <source>
        <strain evidence="1">CECT 7184</strain>
    </source>
</reference>
<dbReference type="PROSITE" id="PS51257">
    <property type="entry name" value="PROKAR_LIPOPROTEIN"/>
    <property type="match status" value="1"/>
</dbReference>
<accession>A0ABT8CP71</accession>
<evidence type="ECO:0000313" key="2">
    <source>
        <dbReference type="EMBL" id="MDN3709270.1"/>
    </source>
</evidence>
<dbReference type="RefSeq" id="WP_290362130.1">
    <property type="nucleotide sequence ID" value="NZ_JAUFQU010000001.1"/>
</dbReference>
<reference evidence="1" key="3">
    <citation type="submission" date="2023-06" db="EMBL/GenBank/DDBJ databases">
        <authorList>
            <person name="Lucena T."/>
            <person name="Sun Q."/>
        </authorList>
    </citation>
    <scope>NUCLEOTIDE SEQUENCE</scope>
    <source>
        <strain evidence="1">CECT 7184</strain>
    </source>
</reference>
<dbReference type="Proteomes" id="UP001242368">
    <property type="component" value="Unassembled WGS sequence"/>
</dbReference>
<gene>
    <name evidence="1" type="ORF">QW060_02465</name>
    <name evidence="2" type="ORF">QW060_19815</name>
</gene>
<reference evidence="3" key="2">
    <citation type="journal article" date="2019" name="Int. J. Syst. Evol. Microbiol.">
        <title>The Global Catalogue of Microorganisms (GCM) 10K type strain sequencing project: providing services to taxonomists for standard genome sequencing and annotation.</title>
        <authorList>
            <consortium name="The Broad Institute Genomics Platform"/>
            <consortium name="The Broad Institute Genome Sequencing Center for Infectious Disease"/>
            <person name="Wu L."/>
            <person name="Ma J."/>
        </authorList>
    </citation>
    <scope>NUCLEOTIDE SEQUENCE [LARGE SCALE GENOMIC DNA]</scope>
    <source>
        <strain evidence="3">CECT 7184</strain>
    </source>
</reference>
<comment type="caution">
    <text evidence="1">The sequence shown here is derived from an EMBL/GenBank/DDBJ whole genome shotgun (WGS) entry which is preliminary data.</text>
</comment>
<keyword evidence="3" id="KW-1185">Reference proteome</keyword>
<dbReference type="EMBL" id="JAUFQU010000001">
    <property type="protein sequence ID" value="MDN3705990.1"/>
    <property type="molecule type" value="Genomic_DNA"/>
</dbReference>
<proteinExistence type="predicted"/>
<evidence type="ECO:0008006" key="4">
    <source>
        <dbReference type="Google" id="ProtNLM"/>
    </source>
</evidence>
<name>A0ABT8CP71_9FLAO</name>
<organism evidence="1 3">
    <name type="scientific">Paenimyroides ceti</name>
    <dbReference type="NCBI Taxonomy" id="395087"/>
    <lineage>
        <taxon>Bacteria</taxon>
        <taxon>Pseudomonadati</taxon>
        <taxon>Bacteroidota</taxon>
        <taxon>Flavobacteriia</taxon>
        <taxon>Flavobacteriales</taxon>
        <taxon>Flavobacteriaceae</taxon>
        <taxon>Paenimyroides</taxon>
    </lineage>
</organism>
<sequence>MRHFFLLGYYFTSVLLLSCPAVKRDIYTPKAKKMRILKNRRLTPYVWIPVTQNVSVEYSRKLRITDFDLNAITAVNTPDKINSENEEVTALGILRKAEKAKLSH</sequence>
<evidence type="ECO:0000313" key="1">
    <source>
        <dbReference type="EMBL" id="MDN3705990.1"/>
    </source>
</evidence>
<dbReference type="EMBL" id="JAUFQU010000027">
    <property type="protein sequence ID" value="MDN3709270.1"/>
    <property type="molecule type" value="Genomic_DNA"/>
</dbReference>
<protein>
    <recommendedName>
        <fullName evidence="4">Lipoprotein</fullName>
    </recommendedName>
</protein>
<evidence type="ECO:0000313" key="3">
    <source>
        <dbReference type="Proteomes" id="UP001242368"/>
    </source>
</evidence>